<sequence>MRITQPIIGMHTRLGKLEAHSTPAKLHTENRQARSHAHWTQPSVEIDQYPSRHAYGFTNHTDFAKQYGQQGYRDLQQTTSRWTQEAWDNIDNGGRPGQNPVEDRYDQKLSQEISRQRILVASHIPAPVIHFTPVKAEGQVDPGDVTEHIDTEAFAVTHFTPGQVETYLKQKPDVRRWVTEGKYDIYA</sequence>
<comment type="caution">
    <text evidence="1">The sequence shown here is derived from an EMBL/GenBank/DDBJ whole genome shotgun (WGS) entry which is preliminary data.</text>
</comment>
<name>A0A6I2V0J2_9FIRM</name>
<keyword evidence="2" id="KW-1185">Reference proteome</keyword>
<dbReference type="AlphaFoldDB" id="A0A6I2V0J2"/>
<evidence type="ECO:0000313" key="2">
    <source>
        <dbReference type="Proteomes" id="UP000430222"/>
    </source>
</evidence>
<evidence type="ECO:0000313" key="1">
    <source>
        <dbReference type="EMBL" id="MSV24992.1"/>
    </source>
</evidence>
<dbReference type="Pfam" id="PF20074">
    <property type="entry name" value="DUF6470"/>
    <property type="match status" value="1"/>
</dbReference>
<dbReference type="Proteomes" id="UP000430222">
    <property type="component" value="Unassembled WGS sequence"/>
</dbReference>
<protein>
    <submittedName>
        <fullName evidence="1">Uncharacterized protein</fullName>
    </submittedName>
</protein>
<gene>
    <name evidence="1" type="ORF">FYJ78_07315</name>
</gene>
<accession>A0A6I2V0J2</accession>
<reference evidence="1 2" key="1">
    <citation type="submission" date="2019-08" db="EMBL/GenBank/DDBJ databases">
        <title>In-depth cultivation of the pig gut microbiome towards novel bacterial diversity and tailored functional studies.</title>
        <authorList>
            <person name="Wylensek D."/>
            <person name="Hitch T.C.A."/>
            <person name="Clavel T."/>
        </authorList>
    </citation>
    <scope>NUCLEOTIDE SEQUENCE [LARGE SCALE GENOMIC DNA]</scope>
    <source>
        <strain evidence="2">WCA-380-WT-3B3</strain>
    </source>
</reference>
<dbReference type="EMBL" id="VUNL01000007">
    <property type="protein sequence ID" value="MSV24992.1"/>
    <property type="molecule type" value="Genomic_DNA"/>
</dbReference>
<organism evidence="1 2">
    <name type="scientific">Selenomonas montiformis</name>
    <dbReference type="NCBI Taxonomy" id="2652285"/>
    <lineage>
        <taxon>Bacteria</taxon>
        <taxon>Bacillati</taxon>
        <taxon>Bacillota</taxon>
        <taxon>Negativicutes</taxon>
        <taxon>Selenomonadales</taxon>
        <taxon>Selenomonadaceae</taxon>
        <taxon>Selenomonas</taxon>
    </lineage>
</organism>
<dbReference type="InterPro" id="IPR045527">
    <property type="entry name" value="DUF6470"/>
</dbReference>
<proteinExistence type="predicted"/>